<accession>A0A0M0BLT5</accession>
<evidence type="ECO:0000256" key="3">
    <source>
        <dbReference type="ARBA" id="ARBA00022695"/>
    </source>
</evidence>
<dbReference type="InterPro" id="IPR004821">
    <property type="entry name" value="Cyt_trans-like"/>
</dbReference>
<comment type="subcellular location">
    <subcellularLocation>
        <location evidence="7">Cytoplasm</location>
    </subcellularLocation>
</comment>
<evidence type="ECO:0000256" key="6">
    <source>
        <dbReference type="ARBA" id="ARBA00022993"/>
    </source>
</evidence>
<organism evidence="9 10">
    <name type="scientific">miscellaneous Crenarchaeota group-15 archaeon DG-45</name>
    <dbReference type="NCBI Taxonomy" id="1685127"/>
    <lineage>
        <taxon>Archaea</taxon>
        <taxon>Candidatus Bathyarchaeota</taxon>
        <taxon>MCG-15</taxon>
    </lineage>
</organism>
<comment type="caution">
    <text evidence="9">The sequence shown here is derived from an EMBL/GenBank/DDBJ whole genome shotgun (WGS) entry which is preliminary data.</text>
</comment>
<comment type="pathway">
    <text evidence="7">Cofactor biosynthesis; coenzyme A biosynthesis.</text>
</comment>
<reference evidence="9 10" key="1">
    <citation type="submission" date="2015-06" db="EMBL/GenBank/DDBJ databases">
        <title>New insights into the roles of widespread benthic archaea in carbon and nitrogen cycling.</title>
        <authorList>
            <person name="Lazar C.S."/>
            <person name="Baker B.J."/>
            <person name="Seitz K.W."/>
            <person name="Hyde A.S."/>
            <person name="Dick G.J."/>
            <person name="Hinrichs K.-U."/>
            <person name="Teske A.P."/>
        </authorList>
    </citation>
    <scope>NUCLEOTIDE SEQUENCE [LARGE SCALE GENOMIC DNA]</scope>
    <source>
        <strain evidence="9">DG-45</strain>
    </source>
</reference>
<dbReference type="EC" id="2.7.7.3" evidence="7"/>
<dbReference type="NCBIfam" id="TIGR00125">
    <property type="entry name" value="cyt_tran_rel"/>
    <property type="match status" value="1"/>
</dbReference>
<sequence>MVERRLRLASVGGTFDALHKGHWFLLEEAFKVARRVVIGLSTDAFAEALHKPHYIDCYEKRLADLKQFLDARGFLDRAEIVPLGDPHGPAADSDEIEGIVVSEETEPGAEEINRRRVAKGLRPLLIFCIRMVLAEDGRPISSTRIRRQEVDRYGRLIG</sequence>
<dbReference type="HAMAP" id="MF_00647">
    <property type="entry name" value="PPAT_arch"/>
    <property type="match status" value="1"/>
</dbReference>
<keyword evidence="3 7" id="KW-0548">Nucleotidyltransferase</keyword>
<dbReference type="GO" id="GO:0004595">
    <property type="term" value="F:pantetheine-phosphate adenylyltransferase activity"/>
    <property type="evidence" value="ECO:0007669"/>
    <property type="project" value="UniProtKB-UniRule"/>
</dbReference>
<dbReference type="Gene3D" id="3.40.50.620">
    <property type="entry name" value="HUPs"/>
    <property type="match status" value="1"/>
</dbReference>
<dbReference type="Proteomes" id="UP000037210">
    <property type="component" value="Unassembled WGS sequence"/>
</dbReference>
<dbReference type="InterPro" id="IPR023540">
    <property type="entry name" value="PPAT_arch"/>
</dbReference>
<feature type="domain" description="Cytidyltransferase-like" evidence="8">
    <location>
        <begin position="11"/>
        <end position="147"/>
    </location>
</feature>
<dbReference type="AlphaFoldDB" id="A0A0M0BLT5"/>
<evidence type="ECO:0000256" key="4">
    <source>
        <dbReference type="ARBA" id="ARBA00022741"/>
    </source>
</evidence>
<keyword evidence="2 7" id="KW-0808">Transferase</keyword>
<keyword evidence="1 7" id="KW-0963">Cytoplasm</keyword>
<comment type="catalytic activity">
    <reaction evidence="7">
        <text>(R)-4'-phosphopantetheine + ATP + H(+) = 3'-dephospho-CoA + diphosphate</text>
        <dbReference type="Rhea" id="RHEA:19801"/>
        <dbReference type="ChEBI" id="CHEBI:15378"/>
        <dbReference type="ChEBI" id="CHEBI:30616"/>
        <dbReference type="ChEBI" id="CHEBI:33019"/>
        <dbReference type="ChEBI" id="CHEBI:57328"/>
        <dbReference type="ChEBI" id="CHEBI:61723"/>
        <dbReference type="EC" id="2.7.7.3"/>
    </reaction>
</comment>
<dbReference type="Pfam" id="PF01467">
    <property type="entry name" value="CTP_transf_like"/>
    <property type="match status" value="1"/>
</dbReference>
<protein>
    <recommendedName>
        <fullName evidence="7">Phosphopantetheine adenylyltransferase</fullName>
        <ecNumber evidence="7">2.7.7.3</ecNumber>
    </recommendedName>
    <alternativeName>
        <fullName evidence="7">Dephospho-CoA pyrophosphorylase</fullName>
    </alternativeName>
    <alternativeName>
        <fullName evidence="7">Pantetheine-phosphate adenylyltransferase</fullName>
        <shortName evidence="7">PPAT</shortName>
    </alternativeName>
</protein>
<evidence type="ECO:0000259" key="8">
    <source>
        <dbReference type="Pfam" id="PF01467"/>
    </source>
</evidence>
<dbReference type="UniPathway" id="UPA00241"/>
<dbReference type="InterPro" id="IPR014729">
    <property type="entry name" value="Rossmann-like_a/b/a_fold"/>
</dbReference>
<evidence type="ECO:0000256" key="1">
    <source>
        <dbReference type="ARBA" id="ARBA00022490"/>
    </source>
</evidence>
<evidence type="ECO:0000256" key="5">
    <source>
        <dbReference type="ARBA" id="ARBA00022840"/>
    </source>
</evidence>
<dbReference type="GO" id="GO:0005524">
    <property type="term" value="F:ATP binding"/>
    <property type="evidence" value="ECO:0007669"/>
    <property type="project" value="UniProtKB-KW"/>
</dbReference>
<gene>
    <name evidence="7" type="primary">coaD</name>
    <name evidence="9" type="ORF">AC482_06240</name>
</gene>
<keyword evidence="4 7" id="KW-0547">Nucleotide-binding</keyword>
<evidence type="ECO:0000256" key="7">
    <source>
        <dbReference type="HAMAP-Rule" id="MF_00647"/>
    </source>
</evidence>
<evidence type="ECO:0000256" key="2">
    <source>
        <dbReference type="ARBA" id="ARBA00022679"/>
    </source>
</evidence>
<dbReference type="GO" id="GO:0005737">
    <property type="term" value="C:cytoplasm"/>
    <property type="evidence" value="ECO:0007669"/>
    <property type="project" value="UniProtKB-SubCell"/>
</dbReference>
<dbReference type="GO" id="GO:0015937">
    <property type="term" value="P:coenzyme A biosynthetic process"/>
    <property type="evidence" value="ECO:0007669"/>
    <property type="project" value="UniProtKB-UniRule"/>
</dbReference>
<dbReference type="SUPFAM" id="SSF52374">
    <property type="entry name" value="Nucleotidylyl transferase"/>
    <property type="match status" value="1"/>
</dbReference>
<evidence type="ECO:0000313" key="9">
    <source>
        <dbReference type="EMBL" id="KON29532.1"/>
    </source>
</evidence>
<comment type="similarity">
    <text evidence="7">Belongs to the eukaryotic CoaD family.</text>
</comment>
<evidence type="ECO:0000313" key="10">
    <source>
        <dbReference type="Proteomes" id="UP000037210"/>
    </source>
</evidence>
<dbReference type="EMBL" id="LFWZ01000061">
    <property type="protein sequence ID" value="KON29532.1"/>
    <property type="molecule type" value="Genomic_DNA"/>
</dbReference>
<comment type="function">
    <text evidence="7">Reversibly transfers an adenylyl group from ATP to 4'-phosphopantetheine, yielding dephospho-CoA (dPCoA) and pyrophosphate.</text>
</comment>
<keyword evidence="6 7" id="KW-0173">Coenzyme A biosynthesis</keyword>
<dbReference type="NCBIfam" id="NF001985">
    <property type="entry name" value="PRK00777.1"/>
    <property type="match status" value="1"/>
</dbReference>
<name>A0A0M0BLT5_9ARCH</name>
<keyword evidence="5 7" id="KW-0067">ATP-binding</keyword>
<proteinExistence type="inferred from homology"/>